<dbReference type="Pfam" id="PF02776">
    <property type="entry name" value="TPP_enzyme_N"/>
    <property type="match status" value="1"/>
</dbReference>
<keyword evidence="3 6" id="KW-0460">Magnesium</keyword>
<comment type="pathway">
    <text evidence="6">Quinol/quinone metabolism; 1,4-dihydroxy-2-naphthoate biosynthesis; 1,4-dihydroxy-2-naphthoate from chorismate: step 2/7.</text>
</comment>
<dbReference type="PANTHER" id="PTHR42916">
    <property type="entry name" value="2-SUCCINYL-5-ENOLPYRUVYL-6-HYDROXY-3-CYCLOHEXENE-1-CARBOXYLATE SYNTHASE"/>
    <property type="match status" value="1"/>
</dbReference>
<evidence type="ECO:0000259" key="8">
    <source>
        <dbReference type="Pfam" id="PF02776"/>
    </source>
</evidence>
<dbReference type="RefSeq" id="WP_109651941.1">
    <property type="nucleotide sequence ID" value="NZ_JACWLN010000006.1"/>
</dbReference>
<comment type="cofactor">
    <cofactor evidence="6">
        <name>Mg(2+)</name>
        <dbReference type="ChEBI" id="CHEBI:18420"/>
    </cofactor>
    <cofactor evidence="6">
        <name>Mn(2+)</name>
        <dbReference type="ChEBI" id="CHEBI:29035"/>
    </cofactor>
</comment>
<evidence type="ECO:0000256" key="6">
    <source>
        <dbReference type="HAMAP-Rule" id="MF_01659"/>
    </source>
</evidence>
<feature type="domain" description="Thiamine pyrophosphate enzyme TPP-binding" evidence="7">
    <location>
        <begin position="420"/>
        <end position="560"/>
    </location>
</feature>
<name>A0A316DVP6_9FLAO</name>
<evidence type="ECO:0000313" key="12">
    <source>
        <dbReference type="Proteomes" id="UP000651837"/>
    </source>
</evidence>
<dbReference type="Pfam" id="PF02775">
    <property type="entry name" value="TPP_enzyme_C"/>
    <property type="match status" value="1"/>
</dbReference>
<dbReference type="GO" id="GO:0030145">
    <property type="term" value="F:manganese ion binding"/>
    <property type="evidence" value="ECO:0007669"/>
    <property type="project" value="UniProtKB-UniRule"/>
</dbReference>
<dbReference type="Gene3D" id="3.40.50.970">
    <property type="match status" value="2"/>
</dbReference>
<evidence type="ECO:0000256" key="5">
    <source>
        <dbReference type="ARBA" id="ARBA00023211"/>
    </source>
</evidence>
<evidence type="ECO:0000256" key="3">
    <source>
        <dbReference type="ARBA" id="ARBA00022842"/>
    </source>
</evidence>
<dbReference type="GO" id="GO:0000287">
    <property type="term" value="F:magnesium ion binding"/>
    <property type="evidence" value="ECO:0007669"/>
    <property type="project" value="UniProtKB-UniRule"/>
</dbReference>
<dbReference type="CDD" id="cd07037">
    <property type="entry name" value="TPP_PYR_MenD"/>
    <property type="match status" value="1"/>
</dbReference>
<dbReference type="InterPro" id="IPR012001">
    <property type="entry name" value="Thiamin_PyroP_enz_TPP-bd_dom"/>
</dbReference>
<comment type="cofactor">
    <cofactor evidence="6">
        <name>thiamine diphosphate</name>
        <dbReference type="ChEBI" id="CHEBI:58937"/>
    </cofactor>
    <text evidence="6">Binds 1 thiamine pyrophosphate per subunit.</text>
</comment>
<keyword evidence="4 6" id="KW-0786">Thiamine pyrophosphate</keyword>
<comment type="subunit">
    <text evidence="6">Homodimer.</text>
</comment>
<evidence type="ECO:0000256" key="4">
    <source>
        <dbReference type="ARBA" id="ARBA00023052"/>
    </source>
</evidence>
<evidence type="ECO:0000259" key="7">
    <source>
        <dbReference type="Pfam" id="PF02775"/>
    </source>
</evidence>
<comment type="caution">
    <text evidence="10">The sequence shown here is derived from an EMBL/GenBank/DDBJ whole genome shotgun (WGS) entry which is preliminary data.</text>
</comment>
<dbReference type="PANTHER" id="PTHR42916:SF1">
    <property type="entry name" value="PROTEIN PHYLLO, CHLOROPLASTIC"/>
    <property type="match status" value="1"/>
</dbReference>
<proteinExistence type="inferred from homology"/>
<keyword evidence="1 6" id="KW-0808">Transferase</keyword>
<comment type="catalytic activity">
    <reaction evidence="6">
        <text>isochorismate + 2-oxoglutarate + H(+) = 5-enolpyruvoyl-6-hydroxy-2-succinyl-cyclohex-3-ene-1-carboxylate + CO2</text>
        <dbReference type="Rhea" id="RHEA:25593"/>
        <dbReference type="ChEBI" id="CHEBI:15378"/>
        <dbReference type="ChEBI" id="CHEBI:16526"/>
        <dbReference type="ChEBI" id="CHEBI:16810"/>
        <dbReference type="ChEBI" id="CHEBI:29780"/>
        <dbReference type="ChEBI" id="CHEBI:58818"/>
        <dbReference type="EC" id="2.2.1.9"/>
    </reaction>
</comment>
<feature type="domain" description="Thiamine pyrophosphate enzyme N-terminal TPP-binding" evidence="8">
    <location>
        <begin position="8"/>
        <end position="116"/>
    </location>
</feature>
<dbReference type="CDD" id="cd02009">
    <property type="entry name" value="TPP_SHCHC_synthase"/>
    <property type="match status" value="1"/>
</dbReference>
<dbReference type="NCBIfam" id="TIGR00173">
    <property type="entry name" value="menD"/>
    <property type="match status" value="1"/>
</dbReference>
<comment type="similarity">
    <text evidence="6">Belongs to the TPP enzyme family. MenD subfamily.</text>
</comment>
<comment type="pathway">
    <text evidence="6">Quinol/quinone metabolism; menaquinone biosynthesis.</text>
</comment>
<reference evidence="10 11" key="1">
    <citation type="submission" date="2018-05" db="EMBL/GenBank/DDBJ databases">
        <title>Genomic Encyclopedia of Archaeal and Bacterial Type Strains, Phase II (KMG-II): from individual species to whole genera.</title>
        <authorList>
            <person name="Goeker M."/>
        </authorList>
    </citation>
    <scope>NUCLEOTIDE SEQUENCE [LARGE SCALE GENOMIC DNA]</scope>
    <source>
        <strain evidence="10 11">DSM 23514</strain>
    </source>
</reference>
<keyword evidence="5 6" id="KW-0464">Manganese</keyword>
<dbReference type="GO" id="GO:0030976">
    <property type="term" value="F:thiamine pyrophosphate binding"/>
    <property type="evidence" value="ECO:0007669"/>
    <property type="project" value="UniProtKB-UniRule"/>
</dbReference>
<dbReference type="EMBL" id="QGGQ01000007">
    <property type="protein sequence ID" value="PWK22417.1"/>
    <property type="molecule type" value="Genomic_DNA"/>
</dbReference>
<dbReference type="InterPro" id="IPR004433">
    <property type="entry name" value="MenaQ_synth_MenD"/>
</dbReference>
<dbReference type="InterPro" id="IPR011766">
    <property type="entry name" value="TPP_enzyme_TPP-bd"/>
</dbReference>
<dbReference type="HAMAP" id="MF_01659">
    <property type="entry name" value="MenD"/>
    <property type="match status" value="1"/>
</dbReference>
<dbReference type="Proteomes" id="UP000651837">
    <property type="component" value="Unassembled WGS sequence"/>
</dbReference>
<organism evidence="10 11">
    <name type="scientific">Maribacter polysiphoniae</name>
    <dbReference type="NCBI Taxonomy" id="429344"/>
    <lineage>
        <taxon>Bacteria</taxon>
        <taxon>Pseudomonadati</taxon>
        <taxon>Bacteroidota</taxon>
        <taxon>Flavobacteriia</taxon>
        <taxon>Flavobacteriales</taxon>
        <taxon>Flavobacteriaceae</taxon>
        <taxon>Maribacter</taxon>
    </lineage>
</organism>
<gene>
    <name evidence="6 9" type="primary">menD</name>
    <name evidence="9" type="ORF">HZY62_14305</name>
    <name evidence="10" type="ORF">LX92_02891</name>
</gene>
<evidence type="ECO:0000313" key="11">
    <source>
        <dbReference type="Proteomes" id="UP000245667"/>
    </source>
</evidence>
<dbReference type="GO" id="GO:0009234">
    <property type="term" value="P:menaquinone biosynthetic process"/>
    <property type="evidence" value="ECO:0007669"/>
    <property type="project" value="UniProtKB-UniRule"/>
</dbReference>
<dbReference type="GO" id="GO:0070204">
    <property type="term" value="F:2-succinyl-5-enolpyruvyl-6-hydroxy-3-cyclohexene-1-carboxylic-acid synthase activity"/>
    <property type="evidence" value="ECO:0007669"/>
    <property type="project" value="UniProtKB-UniRule"/>
</dbReference>
<dbReference type="UniPathway" id="UPA01057">
    <property type="reaction ID" value="UER00164"/>
</dbReference>
<evidence type="ECO:0000313" key="9">
    <source>
        <dbReference type="EMBL" id="MBD1261774.1"/>
    </source>
</evidence>
<evidence type="ECO:0000256" key="2">
    <source>
        <dbReference type="ARBA" id="ARBA00022723"/>
    </source>
</evidence>
<dbReference type="UniPathway" id="UPA00079"/>
<keyword evidence="2 6" id="KW-0479">Metal-binding</keyword>
<dbReference type="InterPro" id="IPR029061">
    <property type="entry name" value="THDP-binding"/>
</dbReference>
<evidence type="ECO:0000256" key="1">
    <source>
        <dbReference type="ARBA" id="ARBA00022679"/>
    </source>
</evidence>
<evidence type="ECO:0000313" key="10">
    <source>
        <dbReference type="EMBL" id="PWK22417.1"/>
    </source>
</evidence>
<comment type="function">
    <text evidence="6">Catalyzes the thiamine diphosphate-dependent decarboxylation of 2-oxoglutarate and the subsequent addition of the resulting succinic semialdehyde-thiamine pyrophosphate anion to isochorismate to yield 2-succinyl-5-enolpyruvyl-6-hydroxy-3-cyclohexene-1-carboxylate (SEPHCHC).</text>
</comment>
<reference evidence="9 12" key="2">
    <citation type="submission" date="2020-07" db="EMBL/GenBank/DDBJ databases">
        <title>The draft genome sequence of Maribacter polysiphoniae KCTC 22021.</title>
        <authorList>
            <person name="Mu L."/>
        </authorList>
    </citation>
    <scope>NUCLEOTIDE SEQUENCE [LARGE SCALE GENOMIC DNA]</scope>
    <source>
        <strain evidence="9 12">KCTC 22021</strain>
    </source>
</reference>
<protein>
    <recommendedName>
        <fullName evidence="6">2-succinyl-5-enolpyruvyl-6-hydroxy-3-cyclohexene-1-carboxylate synthase</fullName>
        <shortName evidence="6">SEPHCHC synthase</shortName>
        <ecNumber evidence="6">2.2.1.9</ecNumber>
    </recommendedName>
    <alternativeName>
        <fullName evidence="6">Menaquinone biosynthesis protein MenD</fullName>
    </alternativeName>
</protein>
<dbReference type="EMBL" id="JACWLN010000006">
    <property type="protein sequence ID" value="MBD1261774.1"/>
    <property type="molecule type" value="Genomic_DNA"/>
</dbReference>
<keyword evidence="12" id="KW-1185">Reference proteome</keyword>
<accession>A0A316DVP6</accession>
<dbReference type="AlphaFoldDB" id="A0A316DVP6"/>
<keyword evidence="6" id="KW-0474">Menaquinone biosynthesis</keyword>
<dbReference type="EC" id="2.2.1.9" evidence="6"/>
<dbReference type="PIRSF" id="PIRSF004983">
    <property type="entry name" value="MenD"/>
    <property type="match status" value="1"/>
</dbReference>
<dbReference type="SUPFAM" id="SSF52518">
    <property type="entry name" value="Thiamin diphosphate-binding fold (THDP-binding)"/>
    <property type="match status" value="2"/>
</dbReference>
<dbReference type="OrthoDB" id="9791859at2"/>
<dbReference type="Gene3D" id="3.40.50.1220">
    <property type="entry name" value="TPP-binding domain"/>
    <property type="match status" value="1"/>
</dbReference>
<sequence>MNYSSIPVAQTVVQHCKAKDIRDIVISPGSRSAPLTIGFTEDPFFNCYSIVDERCAAFFALGMAQQRQRPVAVLCTSGSALLNYYPAVAEAFYSTIPLVVLSADRPLYKIDVGDGQTIRQDHVFDRHIGYSANLKQDVSHATEKIEKYAPHYLEGDMEAIQKGIQAYNDGELNKAINLAFDKRLPVHINVPFEEPLYDKITLPLVHPNIAGDKSGAIALEELDDFSKIWNASTRKMVLVGVNYPDSVQREFLETLAQDPSVIVLTETTSNMHHPNFFPSIDSIIAPIEKSSHTEELFAALQPDILLTFGGLVVSKKIKAFLRKYKPRHHWHIDPLRAYDTFFALNHHYKGSVNDFFGLFVPKIHAVESDYYGFWNRIKEDCEAKRKEYLEKIPFSDFLAFKHIFESTPGGVQLQLANSSTIRYAQLFDLKPSQEVFCNRGTSGIDGSLSTAVGAAMYNGKQTVLITGDLSFFYDSNGLWNNYLKSDFRIILINNDGGGIFRILPGQEESDTYATYFETTHKLDAEHLCAMHGVGYTCANDEKSLINQLDGFFESSVEPKLLEIKTPRILNNKILMQYFDFISSGIINHIL</sequence>
<dbReference type="Proteomes" id="UP000245667">
    <property type="component" value="Unassembled WGS sequence"/>
</dbReference>